<reference evidence="1 2" key="1">
    <citation type="submission" date="2021-06" db="EMBL/GenBank/DDBJ databases">
        <authorList>
            <person name="Grouzdev D.S."/>
            <person name="Koziaeva V."/>
        </authorList>
    </citation>
    <scope>NUCLEOTIDE SEQUENCE [LARGE SCALE GENOMIC DNA]</scope>
    <source>
        <strain evidence="1 2">22</strain>
    </source>
</reference>
<dbReference type="AlphaFoldDB" id="A0A947DDA5"/>
<accession>A0A947DDA5</accession>
<dbReference type="EMBL" id="JAHHZF010000031">
    <property type="protein sequence ID" value="MBT9293324.1"/>
    <property type="molecule type" value="Genomic_DNA"/>
</dbReference>
<evidence type="ECO:0000313" key="2">
    <source>
        <dbReference type="Proteomes" id="UP000766595"/>
    </source>
</evidence>
<dbReference type="RefSeq" id="WP_261971812.1">
    <property type="nucleotide sequence ID" value="NZ_JAHHZF010000031.1"/>
</dbReference>
<gene>
    <name evidence="1" type="ORF">KL771_27980</name>
</gene>
<name>A0A947DDA5_9HYPH</name>
<dbReference type="Proteomes" id="UP000766595">
    <property type="component" value="Unassembled WGS sequence"/>
</dbReference>
<sequence>MIIVTDHAVLRYLERVHGHDIEAVRVEIAGLVGEACAAADRAGLPADRIVVAATCRLAVHNGYVVTVKPRRRG</sequence>
<evidence type="ECO:0000313" key="1">
    <source>
        <dbReference type="EMBL" id="MBT9293324.1"/>
    </source>
</evidence>
<protein>
    <submittedName>
        <fullName evidence="1">Uncharacterized protein</fullName>
    </submittedName>
</protein>
<organism evidence="1 2">
    <name type="scientific">Prosthecodimorpha staleyi</name>
    <dbReference type="NCBI Taxonomy" id="2840188"/>
    <lineage>
        <taxon>Bacteria</taxon>
        <taxon>Pseudomonadati</taxon>
        <taxon>Pseudomonadota</taxon>
        <taxon>Alphaproteobacteria</taxon>
        <taxon>Hyphomicrobiales</taxon>
        <taxon>Ancalomicrobiaceae</taxon>
        <taxon>Prosthecodimorpha</taxon>
    </lineage>
</organism>
<comment type="caution">
    <text evidence="1">The sequence shown here is derived from an EMBL/GenBank/DDBJ whole genome shotgun (WGS) entry which is preliminary data.</text>
</comment>
<keyword evidence="2" id="KW-1185">Reference proteome</keyword>
<proteinExistence type="predicted"/>